<feature type="transmembrane region" description="Helical" evidence="7">
    <location>
        <begin position="172"/>
        <end position="194"/>
    </location>
</feature>
<dbReference type="PANTHER" id="PTHR43652">
    <property type="entry name" value="BASIC AMINO ACID ANTIPORTER YFCC-RELATED"/>
    <property type="match status" value="1"/>
</dbReference>
<feature type="transmembrane region" description="Helical" evidence="7">
    <location>
        <begin position="573"/>
        <end position="593"/>
    </location>
</feature>
<dbReference type="GO" id="GO:0008324">
    <property type="term" value="F:monoatomic cation transmembrane transporter activity"/>
    <property type="evidence" value="ECO:0007669"/>
    <property type="project" value="InterPro"/>
</dbReference>
<feature type="domain" description="RCK C-terminal" evidence="8">
    <location>
        <begin position="298"/>
        <end position="384"/>
    </location>
</feature>
<comment type="caution">
    <text evidence="9">The sequence shown here is derived from an EMBL/GenBank/DDBJ whole genome shotgun (WGS) entry which is preliminary data.</text>
</comment>
<protein>
    <submittedName>
        <fullName evidence="9">SLC13 family permease</fullName>
    </submittedName>
</protein>
<dbReference type="GO" id="GO:0005886">
    <property type="term" value="C:plasma membrane"/>
    <property type="evidence" value="ECO:0007669"/>
    <property type="project" value="TreeGrafter"/>
</dbReference>
<evidence type="ECO:0000256" key="6">
    <source>
        <dbReference type="ARBA" id="ARBA00023136"/>
    </source>
</evidence>
<dbReference type="InterPro" id="IPR006037">
    <property type="entry name" value="RCK_C"/>
</dbReference>
<gene>
    <name evidence="9" type="ORF">CEY16_08460</name>
</gene>
<dbReference type="InterPro" id="IPR051679">
    <property type="entry name" value="DASS-Related_Transporters"/>
</dbReference>
<dbReference type="Gene3D" id="3.30.70.1450">
    <property type="entry name" value="Regulator of K+ conductance, C-terminal domain"/>
    <property type="match status" value="2"/>
</dbReference>
<feature type="transmembrane region" description="Helical" evidence="7">
    <location>
        <begin position="28"/>
        <end position="46"/>
    </location>
</feature>
<dbReference type="OrthoDB" id="9765532at2"/>
<dbReference type="InterPro" id="IPR031312">
    <property type="entry name" value="Na/sul_symport_CS"/>
</dbReference>
<feature type="transmembrane region" description="Helical" evidence="7">
    <location>
        <begin position="139"/>
        <end position="160"/>
    </location>
</feature>
<dbReference type="Proteomes" id="UP000243524">
    <property type="component" value="Unassembled WGS sequence"/>
</dbReference>
<feature type="transmembrane region" description="Helical" evidence="7">
    <location>
        <begin position="407"/>
        <end position="437"/>
    </location>
</feature>
<evidence type="ECO:0000313" key="9">
    <source>
        <dbReference type="EMBL" id="PKR77947.1"/>
    </source>
</evidence>
<keyword evidence="2" id="KW-0813">Transport</keyword>
<keyword evidence="5 7" id="KW-1133">Transmembrane helix</keyword>
<dbReference type="AlphaFoldDB" id="A0A2I0QUD4"/>
<dbReference type="EMBL" id="PJNH01000002">
    <property type="protein sequence ID" value="PKR77947.1"/>
    <property type="molecule type" value="Genomic_DNA"/>
</dbReference>
<feature type="transmembrane region" description="Helical" evidence="7">
    <location>
        <begin position="481"/>
        <end position="501"/>
    </location>
</feature>
<evidence type="ECO:0000256" key="4">
    <source>
        <dbReference type="ARBA" id="ARBA00022737"/>
    </source>
</evidence>
<dbReference type="InterPro" id="IPR004680">
    <property type="entry name" value="Cit_transptr-like_dom"/>
</dbReference>
<evidence type="ECO:0000256" key="5">
    <source>
        <dbReference type="ARBA" id="ARBA00022989"/>
    </source>
</evidence>
<accession>A0A2I0QUD4</accession>
<keyword evidence="10" id="KW-1185">Reference proteome</keyword>
<evidence type="ECO:0000313" key="10">
    <source>
        <dbReference type="Proteomes" id="UP000243524"/>
    </source>
</evidence>
<evidence type="ECO:0000256" key="2">
    <source>
        <dbReference type="ARBA" id="ARBA00022448"/>
    </source>
</evidence>
<keyword evidence="6 7" id="KW-0472">Membrane</keyword>
<dbReference type="GO" id="GO:0006813">
    <property type="term" value="P:potassium ion transport"/>
    <property type="evidence" value="ECO:0007669"/>
    <property type="project" value="InterPro"/>
</dbReference>
<evidence type="ECO:0000259" key="8">
    <source>
        <dbReference type="PROSITE" id="PS51202"/>
    </source>
</evidence>
<keyword evidence="3 7" id="KW-0812">Transmembrane</keyword>
<dbReference type="InterPro" id="IPR036721">
    <property type="entry name" value="RCK_C_sf"/>
</dbReference>
<dbReference type="PANTHER" id="PTHR43652:SF2">
    <property type="entry name" value="BASIC AMINO ACID ANTIPORTER YFCC-RELATED"/>
    <property type="match status" value="1"/>
</dbReference>
<feature type="transmembrane region" description="Helical" evidence="7">
    <location>
        <begin position="52"/>
        <end position="70"/>
    </location>
</feature>
<sequence>MTFEMVFVGFVIFVMLLALLAEAARPDVIVLLALGIFIVTGILSPQQALSGFANEGMLTIALLFIVAGGIQKSGIINRFMIQWLSSSQTKSGLVTRFFAPVSLASGFLNNTPIVVTFAPIIREWCEENDISPSKFLIPLSYVTILGGTITLIGTSTNLVVHGLLRREGLEGFSFFELAIIGVPITIVGFIYLFTIGLKILPAHRDFAQKVREQTKEYLAEMVVDEGFPYIDQPVRDGLFQHLEGIYLIEIMRGNERIYPILPSTKIRKDDRLIFSGQISTIADLEKIKGLYVETGSDLKLDDLKKSNGDTQLIEAVISHESSLSNRTINQLNFLSRFNAGVIAVHRKNKRIKGKIADIILRPGDTLLLLTNKDFVRRYQHSNNFYVLSSLEPPKELREDKRKGMFSIFLLVSMIILVSLGFLTMFTAMTFAAVVLFLTRIVTPEDAREYIHFPILLLIAGAIGVGAAMTETGLAELVAERLLLFAEPLGLFVVILLIYFLTNVFTELITNTAAAVLMIPIGLDIASMLDIDPVGVAVTIAIAASASFVTPIGYQTNLIVYGPGGYSFLDYVKVGLPLSLIVMSVTTTIVYIGWYM</sequence>
<dbReference type="SUPFAM" id="SSF116726">
    <property type="entry name" value="TrkA C-terminal domain-like"/>
    <property type="match status" value="2"/>
</dbReference>
<dbReference type="RefSeq" id="WP_101331555.1">
    <property type="nucleotide sequence ID" value="NZ_PJNH01000002.1"/>
</dbReference>
<evidence type="ECO:0000256" key="7">
    <source>
        <dbReference type="SAM" id="Phobius"/>
    </source>
</evidence>
<proteinExistence type="predicted"/>
<organism evidence="9 10">
    <name type="scientific">Halalkalibacillus sediminis</name>
    <dbReference type="NCBI Taxonomy" id="2018042"/>
    <lineage>
        <taxon>Bacteria</taxon>
        <taxon>Bacillati</taxon>
        <taxon>Bacillota</taxon>
        <taxon>Bacilli</taxon>
        <taxon>Bacillales</taxon>
        <taxon>Bacillaceae</taxon>
        <taxon>Halalkalibacillus</taxon>
    </lineage>
</organism>
<feature type="domain" description="RCK C-terminal" evidence="8">
    <location>
        <begin position="205"/>
        <end position="290"/>
    </location>
</feature>
<evidence type="ECO:0000256" key="3">
    <source>
        <dbReference type="ARBA" id="ARBA00022692"/>
    </source>
</evidence>
<name>A0A2I0QUD4_9BACI</name>
<dbReference type="Pfam" id="PF02080">
    <property type="entry name" value="TrkA_C"/>
    <property type="match status" value="2"/>
</dbReference>
<feature type="transmembrane region" description="Helical" evidence="7">
    <location>
        <begin position="6"/>
        <end position="21"/>
    </location>
</feature>
<feature type="transmembrane region" description="Helical" evidence="7">
    <location>
        <begin position="533"/>
        <end position="553"/>
    </location>
</feature>
<feature type="transmembrane region" description="Helical" evidence="7">
    <location>
        <begin position="449"/>
        <end position="469"/>
    </location>
</feature>
<dbReference type="PROSITE" id="PS01271">
    <property type="entry name" value="NA_SULFATE"/>
    <property type="match status" value="1"/>
</dbReference>
<keyword evidence="4" id="KW-0677">Repeat</keyword>
<evidence type="ECO:0000256" key="1">
    <source>
        <dbReference type="ARBA" id="ARBA00004141"/>
    </source>
</evidence>
<dbReference type="PROSITE" id="PS51202">
    <property type="entry name" value="RCK_C"/>
    <property type="match status" value="2"/>
</dbReference>
<dbReference type="Pfam" id="PF03600">
    <property type="entry name" value="CitMHS"/>
    <property type="match status" value="1"/>
</dbReference>
<reference evidence="9 10" key="1">
    <citation type="submission" date="2017-06" db="EMBL/GenBank/DDBJ databases">
        <title>the draft geome sequence of Illustriluteabacillus marina B3227.</title>
        <authorList>
            <person name="He R.-H."/>
            <person name="Du Z.-J."/>
        </authorList>
    </citation>
    <scope>NUCLEOTIDE SEQUENCE [LARGE SCALE GENOMIC DNA]</scope>
    <source>
        <strain evidence="9 10">B3227</strain>
    </source>
</reference>
<comment type="subcellular location">
    <subcellularLocation>
        <location evidence="1">Membrane</location>
        <topology evidence="1">Multi-pass membrane protein</topology>
    </subcellularLocation>
</comment>